<comment type="caution">
    <text evidence="2">The sequence shown here is derived from an EMBL/GenBank/DDBJ whole genome shotgun (WGS) entry which is preliminary data.</text>
</comment>
<feature type="compositionally biased region" description="Acidic residues" evidence="1">
    <location>
        <begin position="114"/>
        <end position="130"/>
    </location>
</feature>
<dbReference type="Proteomes" id="UP001497392">
    <property type="component" value="Unassembled WGS sequence"/>
</dbReference>
<name>A0ABP1FP60_9CHLO</name>
<evidence type="ECO:0000256" key="1">
    <source>
        <dbReference type="SAM" id="MobiDB-lite"/>
    </source>
</evidence>
<feature type="compositionally biased region" description="Polar residues" evidence="1">
    <location>
        <begin position="192"/>
        <end position="220"/>
    </location>
</feature>
<sequence length="220" mass="24067">MGERDDDQGLRSSWKDVHKMHVKADAAQEQCKQEQEVSEADAPKKEQSGAQEVERHAKGHTAAGEDTEWVLEDPAISEQECFEGEAEVIQGPQKDATLHFEEEDTCVQPSKPDFDDEAGLDFDSASEGDPEAASLAGSDHEYAFVLDPPNKKLPEMEKEAPPSPDKEHASSALQCPAKLSRLAAKPIRTGYGNPQSASSQIWQQATSTEPKTALSRSTMY</sequence>
<gene>
    <name evidence="2" type="primary">g2461</name>
    <name evidence="2" type="ORF">VP750_LOCUS2103</name>
</gene>
<proteinExistence type="predicted"/>
<organism evidence="2 3">
    <name type="scientific">Coccomyxa viridis</name>
    <dbReference type="NCBI Taxonomy" id="1274662"/>
    <lineage>
        <taxon>Eukaryota</taxon>
        <taxon>Viridiplantae</taxon>
        <taxon>Chlorophyta</taxon>
        <taxon>core chlorophytes</taxon>
        <taxon>Trebouxiophyceae</taxon>
        <taxon>Trebouxiophyceae incertae sedis</taxon>
        <taxon>Coccomyxaceae</taxon>
        <taxon>Coccomyxa</taxon>
    </lineage>
</organism>
<evidence type="ECO:0000313" key="3">
    <source>
        <dbReference type="Proteomes" id="UP001497392"/>
    </source>
</evidence>
<feature type="compositionally biased region" description="Basic and acidic residues" evidence="1">
    <location>
        <begin position="149"/>
        <end position="169"/>
    </location>
</feature>
<accession>A0ABP1FP60</accession>
<feature type="compositionally biased region" description="Basic and acidic residues" evidence="1">
    <location>
        <begin position="1"/>
        <end position="56"/>
    </location>
</feature>
<evidence type="ECO:0000313" key="2">
    <source>
        <dbReference type="EMBL" id="CAL5220444.1"/>
    </source>
</evidence>
<keyword evidence="3" id="KW-1185">Reference proteome</keyword>
<protein>
    <submittedName>
        <fullName evidence="2">G2461 protein</fullName>
    </submittedName>
</protein>
<reference evidence="2 3" key="1">
    <citation type="submission" date="2024-06" db="EMBL/GenBank/DDBJ databases">
        <authorList>
            <person name="Kraege A."/>
            <person name="Thomma B."/>
        </authorList>
    </citation>
    <scope>NUCLEOTIDE SEQUENCE [LARGE SCALE GENOMIC DNA]</scope>
</reference>
<feature type="region of interest" description="Disordered" evidence="1">
    <location>
        <begin position="86"/>
        <end position="220"/>
    </location>
</feature>
<dbReference type="EMBL" id="CAXHTA020000003">
    <property type="protein sequence ID" value="CAL5220444.1"/>
    <property type="molecule type" value="Genomic_DNA"/>
</dbReference>
<feature type="region of interest" description="Disordered" evidence="1">
    <location>
        <begin position="1"/>
        <end position="70"/>
    </location>
</feature>